<feature type="region of interest" description="Disordered" evidence="1">
    <location>
        <begin position="1"/>
        <end position="22"/>
    </location>
</feature>
<dbReference type="Proteomes" id="UP000703269">
    <property type="component" value="Unassembled WGS sequence"/>
</dbReference>
<evidence type="ECO:0000313" key="2">
    <source>
        <dbReference type="EMBL" id="GJE90298.1"/>
    </source>
</evidence>
<reference evidence="2 3" key="1">
    <citation type="submission" date="2021-08" db="EMBL/GenBank/DDBJ databases">
        <title>Draft Genome Sequence of Phanerochaete sordida strain YK-624.</title>
        <authorList>
            <person name="Mori T."/>
            <person name="Dohra H."/>
            <person name="Suzuki T."/>
            <person name="Kawagishi H."/>
            <person name="Hirai H."/>
        </authorList>
    </citation>
    <scope>NUCLEOTIDE SEQUENCE [LARGE SCALE GENOMIC DNA]</scope>
    <source>
        <strain evidence="2 3">YK-624</strain>
    </source>
</reference>
<keyword evidence="3" id="KW-1185">Reference proteome</keyword>
<dbReference type="EMBL" id="BPQB01000016">
    <property type="protein sequence ID" value="GJE90298.1"/>
    <property type="molecule type" value="Genomic_DNA"/>
</dbReference>
<dbReference type="AlphaFoldDB" id="A0A9P3LDF8"/>
<evidence type="ECO:0008006" key="4">
    <source>
        <dbReference type="Google" id="ProtNLM"/>
    </source>
</evidence>
<evidence type="ECO:0000313" key="3">
    <source>
        <dbReference type="Proteomes" id="UP000703269"/>
    </source>
</evidence>
<dbReference type="OrthoDB" id="2588098at2759"/>
<gene>
    <name evidence="2" type="ORF">PsYK624_064270</name>
</gene>
<proteinExistence type="predicted"/>
<protein>
    <recommendedName>
        <fullName evidence="4">F-box domain-containing protein</fullName>
    </recommendedName>
</protein>
<comment type="caution">
    <text evidence="2">The sequence shown here is derived from an EMBL/GenBank/DDBJ whole genome shotgun (WGS) entry which is preliminary data.</text>
</comment>
<sequence length="407" mass="45827">MNGSAAAPHPYSTTRLKPRAHTRRISTSTLARHLSLFSTTSNLFQHNDMSAHFLLVNVDARESVGGADAKFGEIFWEPKNDLALSLVKYWGPERRTLNIWKDKEVTAREAKISAKSALLRLPNEILAAMFDEIDDLESCACLCISHDILGVVGEARLRELALPKAGPWAGHRLICCSPNCDTYPSSVHDEIVAQAAAYDALPGPEESDSDSDFYSGFPGCVHATYERRESPRSWYSEQWNAELFDRMVCPTPGFTRRDRKMLFTIYSVVNGVLGSIKLSASDLVLCNLSKGEYVRNNAVAEFNSWATDELQADARERAASNSHYSRTSLRYFSITFGIVLFSRICWADYVQECSMNEHVADRIAKGPWAGDRFEIVPAAKMDPTVEWKDVSEEVMALMRDMFEYEYR</sequence>
<evidence type="ECO:0000256" key="1">
    <source>
        <dbReference type="SAM" id="MobiDB-lite"/>
    </source>
</evidence>
<accession>A0A9P3LDF8</accession>
<organism evidence="2 3">
    <name type="scientific">Phanerochaete sordida</name>
    <dbReference type="NCBI Taxonomy" id="48140"/>
    <lineage>
        <taxon>Eukaryota</taxon>
        <taxon>Fungi</taxon>
        <taxon>Dikarya</taxon>
        <taxon>Basidiomycota</taxon>
        <taxon>Agaricomycotina</taxon>
        <taxon>Agaricomycetes</taxon>
        <taxon>Polyporales</taxon>
        <taxon>Phanerochaetaceae</taxon>
        <taxon>Phanerochaete</taxon>
    </lineage>
</organism>
<name>A0A9P3LDF8_9APHY</name>